<sequence>MLSYFKAEWLKTRKIAILSVGLIFLALSSFIGLANFFINYNVLIDNQISRVLWGQLTFYNAQLLFPAMLAIFSGMIIIPEFKRKTLEMLRVNCISIPKLIINKLVLSLILVAVIQGLLFLIYLVTLLISQTSFNISDLLLFFKATILSIVGSSSILMIHYYIVSKTKNFAKSVGIAAIGSFIGFIFIMLGGVLNKFFPYSQPMIALRSRSLDSMSATELIIFILVNIFYTYIFYRLTVQTLVKKQ</sequence>
<feature type="transmembrane region" description="Helical" evidence="1">
    <location>
        <begin position="213"/>
        <end position="234"/>
    </location>
</feature>
<dbReference type="RefSeq" id="WP_074627444.1">
    <property type="nucleotide sequence ID" value="NZ_FOGM01000004.1"/>
</dbReference>
<feature type="transmembrane region" description="Helical" evidence="1">
    <location>
        <begin position="173"/>
        <end position="193"/>
    </location>
</feature>
<dbReference type="AlphaFoldDB" id="A0A1H9PJZ9"/>
<keyword evidence="1" id="KW-1133">Transmembrane helix</keyword>
<dbReference type="EMBL" id="FOGM01000004">
    <property type="protein sequence ID" value="SER48542.1"/>
    <property type="molecule type" value="Genomic_DNA"/>
</dbReference>
<keyword evidence="1" id="KW-0472">Membrane</keyword>
<dbReference type="CDD" id="cd21809">
    <property type="entry name" value="ABC-2_lan_permease-like"/>
    <property type="match status" value="1"/>
</dbReference>
<accession>A0A1H9PJZ9</accession>
<feature type="transmembrane region" description="Helical" evidence="1">
    <location>
        <begin position="99"/>
        <end position="128"/>
    </location>
</feature>
<dbReference type="Proteomes" id="UP000182712">
    <property type="component" value="Unassembled WGS sequence"/>
</dbReference>
<gene>
    <name evidence="2" type="ORF">SAMN04487840_104139</name>
</gene>
<evidence type="ECO:0000313" key="3">
    <source>
        <dbReference type="Proteomes" id="UP000182712"/>
    </source>
</evidence>
<evidence type="ECO:0000256" key="1">
    <source>
        <dbReference type="SAM" id="Phobius"/>
    </source>
</evidence>
<keyword evidence="1" id="KW-0812">Transmembrane</keyword>
<dbReference type="Pfam" id="PF12730">
    <property type="entry name" value="ABC2_membrane_4"/>
    <property type="match status" value="1"/>
</dbReference>
<evidence type="ECO:0000313" key="2">
    <source>
        <dbReference type="EMBL" id="SER48542.1"/>
    </source>
</evidence>
<name>A0A1H9PJZ9_9STRE</name>
<feature type="transmembrane region" description="Helical" evidence="1">
    <location>
        <begin position="15"/>
        <end position="38"/>
    </location>
</feature>
<protein>
    <recommendedName>
        <fullName evidence="4">ABC transporter permease</fullName>
    </recommendedName>
</protein>
<reference evidence="2 3" key="1">
    <citation type="submission" date="2016-10" db="EMBL/GenBank/DDBJ databases">
        <authorList>
            <person name="de Groot N.N."/>
        </authorList>
    </citation>
    <scope>NUCLEOTIDE SEQUENCE [LARGE SCALE GENOMIC DNA]</scope>
    <source>
        <strain evidence="2 3">VTM2R47</strain>
    </source>
</reference>
<feature type="transmembrane region" description="Helical" evidence="1">
    <location>
        <begin position="140"/>
        <end position="161"/>
    </location>
</feature>
<organism evidence="2 3">
    <name type="scientific">Streptococcus gallolyticus</name>
    <dbReference type="NCBI Taxonomy" id="315405"/>
    <lineage>
        <taxon>Bacteria</taxon>
        <taxon>Bacillati</taxon>
        <taxon>Bacillota</taxon>
        <taxon>Bacilli</taxon>
        <taxon>Lactobacillales</taxon>
        <taxon>Streptococcaceae</taxon>
        <taxon>Streptococcus</taxon>
    </lineage>
</organism>
<feature type="transmembrane region" description="Helical" evidence="1">
    <location>
        <begin position="58"/>
        <end position="78"/>
    </location>
</feature>
<evidence type="ECO:0008006" key="4">
    <source>
        <dbReference type="Google" id="ProtNLM"/>
    </source>
</evidence>
<proteinExistence type="predicted"/>